<accession>A0A0J6GQ26</accession>
<dbReference type="STRING" id="47884.SAMN04490203_2815"/>
<reference evidence="1 3" key="1">
    <citation type="submission" date="2015-02" db="EMBL/GenBank/DDBJ databases">
        <title>Pseudomonas helleri sp. nov. and Pseudomonas weihenstephanensis sp. nov., isolated from raw cows milk.</title>
        <authorList>
            <person name="von Neubeck M."/>
            <person name="Huptas C."/>
            <person name="Wenning M."/>
            <person name="Scherer S."/>
        </authorList>
    </citation>
    <scope>NUCLEOTIDE SEQUENCE [LARGE SCALE GENOMIC DNA]</scope>
    <source>
        <strain evidence="1 3">DSM 21104</strain>
    </source>
</reference>
<evidence type="ECO:0000313" key="2">
    <source>
        <dbReference type="EMBL" id="SEC64414.1"/>
    </source>
</evidence>
<dbReference type="EMBL" id="JYLA01000005">
    <property type="protein sequence ID" value="KMM84219.1"/>
    <property type="molecule type" value="Genomic_DNA"/>
</dbReference>
<protein>
    <recommendedName>
        <fullName evidence="5">Lipoprotein</fullName>
    </recommendedName>
</protein>
<comment type="caution">
    <text evidence="1">The sequence shown here is derived from an EMBL/GenBank/DDBJ whole genome shotgun (WGS) entry which is preliminary data.</text>
</comment>
<dbReference type="EMBL" id="FNRS01000001">
    <property type="protein sequence ID" value="SEC64414.1"/>
    <property type="molecule type" value="Genomic_DNA"/>
</dbReference>
<name>A0A0J6GQ26_PSETA</name>
<organism evidence="1 3">
    <name type="scientific">Pseudomonas taetrolens</name>
    <dbReference type="NCBI Taxonomy" id="47884"/>
    <lineage>
        <taxon>Bacteria</taxon>
        <taxon>Pseudomonadati</taxon>
        <taxon>Pseudomonadota</taxon>
        <taxon>Gammaproteobacteria</taxon>
        <taxon>Pseudomonadales</taxon>
        <taxon>Pseudomonadaceae</taxon>
        <taxon>Pseudomonas</taxon>
    </lineage>
</organism>
<dbReference type="Proteomes" id="UP000183155">
    <property type="component" value="Unassembled WGS sequence"/>
</dbReference>
<dbReference type="PROSITE" id="PS51257">
    <property type="entry name" value="PROKAR_LIPOPROTEIN"/>
    <property type="match status" value="1"/>
</dbReference>
<dbReference type="RefSeq" id="WP_048381958.1">
    <property type="nucleotide sequence ID" value="NZ_FNRS01000001.1"/>
</dbReference>
<proteinExistence type="predicted"/>
<dbReference type="AlphaFoldDB" id="A0A0J6GQ26"/>
<dbReference type="OrthoDB" id="7003901at2"/>
<evidence type="ECO:0000313" key="4">
    <source>
        <dbReference type="Proteomes" id="UP000183155"/>
    </source>
</evidence>
<keyword evidence="4" id="KW-1185">Reference proteome</keyword>
<evidence type="ECO:0000313" key="1">
    <source>
        <dbReference type="EMBL" id="KMM84219.1"/>
    </source>
</evidence>
<reference evidence="2 4" key="2">
    <citation type="submission" date="2016-10" db="EMBL/GenBank/DDBJ databases">
        <authorList>
            <person name="Varghese N."/>
            <person name="Submissions S."/>
        </authorList>
    </citation>
    <scope>NUCLEOTIDE SEQUENCE [LARGE SCALE GENOMIC DNA]</scope>
    <source>
        <strain evidence="2 4">BS3652</strain>
    </source>
</reference>
<evidence type="ECO:0008006" key="5">
    <source>
        <dbReference type="Google" id="ProtNLM"/>
    </source>
</evidence>
<dbReference type="Proteomes" id="UP000036395">
    <property type="component" value="Unassembled WGS sequence"/>
</dbReference>
<sequence>MIKQCVLGLAIASILTGCGEDREKTARTKIGAISVAFDARPQGIPNSSGTRTLTRQTINQCVEHLTKTKADFDVIRKDYADTQAVQSMETKALYGKVRGQLATCQQTKATLDY</sequence>
<evidence type="ECO:0000313" key="3">
    <source>
        <dbReference type="Proteomes" id="UP000036395"/>
    </source>
</evidence>
<gene>
    <name evidence="2" type="ORF">SAMN04490203_2815</name>
    <name evidence="1" type="ORF">TU78_13310</name>
</gene>
<dbReference type="PATRIC" id="fig|47884.3.peg.3121"/>